<keyword evidence="1" id="KW-0812">Transmembrane</keyword>
<protein>
    <submittedName>
        <fullName evidence="2">Uncharacterized protein</fullName>
    </submittedName>
</protein>
<keyword evidence="1" id="KW-0472">Membrane</keyword>
<evidence type="ECO:0000313" key="2">
    <source>
        <dbReference type="EMBL" id="JAD33246.1"/>
    </source>
</evidence>
<keyword evidence="1" id="KW-1133">Transmembrane helix</keyword>
<evidence type="ECO:0000256" key="1">
    <source>
        <dbReference type="SAM" id="Phobius"/>
    </source>
</evidence>
<name>A0A0A8Z363_ARUDO</name>
<dbReference type="AlphaFoldDB" id="A0A0A8Z363"/>
<organism evidence="2">
    <name type="scientific">Arundo donax</name>
    <name type="common">Giant reed</name>
    <name type="synonym">Donax arundinaceus</name>
    <dbReference type="NCBI Taxonomy" id="35708"/>
    <lineage>
        <taxon>Eukaryota</taxon>
        <taxon>Viridiplantae</taxon>
        <taxon>Streptophyta</taxon>
        <taxon>Embryophyta</taxon>
        <taxon>Tracheophyta</taxon>
        <taxon>Spermatophyta</taxon>
        <taxon>Magnoliopsida</taxon>
        <taxon>Liliopsida</taxon>
        <taxon>Poales</taxon>
        <taxon>Poaceae</taxon>
        <taxon>PACMAD clade</taxon>
        <taxon>Arundinoideae</taxon>
        <taxon>Arundineae</taxon>
        <taxon>Arundo</taxon>
    </lineage>
</organism>
<reference evidence="2" key="2">
    <citation type="journal article" date="2015" name="Data Brief">
        <title>Shoot transcriptome of the giant reed, Arundo donax.</title>
        <authorList>
            <person name="Barrero R.A."/>
            <person name="Guerrero F.D."/>
            <person name="Moolhuijzen P."/>
            <person name="Goolsby J.A."/>
            <person name="Tidwell J."/>
            <person name="Bellgard S.E."/>
            <person name="Bellgard M.I."/>
        </authorList>
    </citation>
    <scope>NUCLEOTIDE SEQUENCE</scope>
    <source>
        <tissue evidence="2">Shoot tissue taken approximately 20 cm above the soil surface</tissue>
    </source>
</reference>
<accession>A0A0A8Z363</accession>
<dbReference type="EMBL" id="GBRH01264649">
    <property type="protein sequence ID" value="JAD33246.1"/>
    <property type="molecule type" value="Transcribed_RNA"/>
</dbReference>
<feature type="transmembrane region" description="Helical" evidence="1">
    <location>
        <begin position="6"/>
        <end position="23"/>
    </location>
</feature>
<reference evidence="2" key="1">
    <citation type="submission" date="2014-09" db="EMBL/GenBank/DDBJ databases">
        <authorList>
            <person name="Magalhaes I.L.F."/>
            <person name="Oliveira U."/>
            <person name="Santos F.R."/>
            <person name="Vidigal T.H.D.A."/>
            <person name="Brescovit A.D."/>
            <person name="Santos A.J."/>
        </authorList>
    </citation>
    <scope>NUCLEOTIDE SEQUENCE</scope>
    <source>
        <tissue evidence="2">Shoot tissue taken approximately 20 cm above the soil surface</tissue>
    </source>
</reference>
<sequence>MLQRTVSILASNITLLAAWVIQVF</sequence>
<proteinExistence type="predicted"/>